<name>A0A7Y2LZ06_9MICO</name>
<keyword evidence="3" id="KW-0547">Nucleotide-binding</keyword>
<evidence type="ECO:0000256" key="4">
    <source>
        <dbReference type="ARBA" id="ARBA00022840"/>
    </source>
</evidence>
<proteinExistence type="inferred from homology"/>
<evidence type="ECO:0000313" key="7">
    <source>
        <dbReference type="EMBL" id="NNH03456.1"/>
    </source>
</evidence>
<evidence type="ECO:0000256" key="5">
    <source>
        <dbReference type="SAM" id="MobiDB-lite"/>
    </source>
</evidence>
<organism evidence="7 8">
    <name type="scientific">Microbacterium ulmi</name>
    <dbReference type="NCBI Taxonomy" id="179095"/>
    <lineage>
        <taxon>Bacteria</taxon>
        <taxon>Bacillati</taxon>
        <taxon>Actinomycetota</taxon>
        <taxon>Actinomycetes</taxon>
        <taxon>Micrococcales</taxon>
        <taxon>Microbacteriaceae</taxon>
        <taxon>Microbacterium</taxon>
    </lineage>
</organism>
<evidence type="ECO:0000259" key="6">
    <source>
        <dbReference type="PROSITE" id="PS50893"/>
    </source>
</evidence>
<dbReference type="Pfam" id="PF00005">
    <property type="entry name" value="ABC_tran"/>
    <property type="match status" value="2"/>
</dbReference>
<gene>
    <name evidence="7" type="ORF">HLA99_06275</name>
</gene>
<dbReference type="AlphaFoldDB" id="A0A7Y2LZ06"/>
<dbReference type="PROSITE" id="PS00211">
    <property type="entry name" value="ABC_TRANSPORTER_1"/>
    <property type="match status" value="1"/>
</dbReference>
<accession>A0A7Y2LZ06</accession>
<comment type="caution">
    <text evidence="7">The sequence shown here is derived from an EMBL/GenBank/DDBJ whole genome shotgun (WGS) entry which is preliminary data.</text>
</comment>
<dbReference type="InterPro" id="IPR017871">
    <property type="entry name" value="ABC_transporter-like_CS"/>
</dbReference>
<dbReference type="Gene3D" id="3.40.50.300">
    <property type="entry name" value="P-loop containing nucleotide triphosphate hydrolases"/>
    <property type="match status" value="2"/>
</dbReference>
<dbReference type="EMBL" id="JABEMB010000006">
    <property type="protein sequence ID" value="NNH03456.1"/>
    <property type="molecule type" value="Genomic_DNA"/>
</dbReference>
<dbReference type="GO" id="GO:0043190">
    <property type="term" value="C:ATP-binding cassette (ABC) transporter complex"/>
    <property type="evidence" value="ECO:0007669"/>
    <property type="project" value="TreeGrafter"/>
</dbReference>
<dbReference type="GO" id="GO:0042626">
    <property type="term" value="F:ATPase-coupled transmembrane transporter activity"/>
    <property type="evidence" value="ECO:0007669"/>
    <property type="project" value="TreeGrafter"/>
</dbReference>
<dbReference type="SMART" id="SM00382">
    <property type="entry name" value="AAA"/>
    <property type="match status" value="2"/>
</dbReference>
<feature type="domain" description="ABC transporter" evidence="6">
    <location>
        <begin position="22"/>
        <end position="263"/>
    </location>
</feature>
<protein>
    <submittedName>
        <fullName evidence="7">ABC transporter ATP-binding protein</fullName>
    </submittedName>
</protein>
<dbReference type="RefSeq" id="WP_167037402.1">
    <property type="nucleotide sequence ID" value="NZ_BAAANA010000001.1"/>
</dbReference>
<dbReference type="PROSITE" id="PS50893">
    <property type="entry name" value="ABC_TRANSPORTER_2"/>
    <property type="match status" value="2"/>
</dbReference>
<comment type="similarity">
    <text evidence="1">Belongs to the ABC transporter superfamily.</text>
</comment>
<dbReference type="InterPro" id="IPR027417">
    <property type="entry name" value="P-loop_NTPase"/>
</dbReference>
<evidence type="ECO:0000256" key="1">
    <source>
        <dbReference type="ARBA" id="ARBA00005417"/>
    </source>
</evidence>
<feature type="domain" description="ABC transporter" evidence="6">
    <location>
        <begin position="341"/>
        <end position="573"/>
    </location>
</feature>
<evidence type="ECO:0000256" key="2">
    <source>
        <dbReference type="ARBA" id="ARBA00022448"/>
    </source>
</evidence>
<evidence type="ECO:0000256" key="3">
    <source>
        <dbReference type="ARBA" id="ARBA00022741"/>
    </source>
</evidence>
<reference evidence="7 8" key="1">
    <citation type="submission" date="2020-05" db="EMBL/GenBank/DDBJ databases">
        <title>MicrobeNet Type strains.</title>
        <authorList>
            <person name="Nicholson A.C."/>
        </authorList>
    </citation>
    <scope>NUCLEOTIDE SEQUENCE [LARGE SCALE GENOMIC DNA]</scope>
    <source>
        <strain evidence="7 8">JCM 14282</strain>
    </source>
</reference>
<dbReference type="Proteomes" id="UP000543598">
    <property type="component" value="Unassembled WGS sequence"/>
</dbReference>
<dbReference type="PANTHER" id="PTHR43553">
    <property type="entry name" value="HEAVY METAL TRANSPORTER"/>
    <property type="match status" value="1"/>
</dbReference>
<keyword evidence="4 7" id="KW-0067">ATP-binding</keyword>
<keyword evidence="8" id="KW-1185">Reference proteome</keyword>
<sequence length="653" mass="68422">MTAPARDASAAPTADGAGAPLLRVRGLAITHEGEDAATPASVSFDVSAGEVVLLLGPSGSGKSTLTLALNGLIPHAVSATVTGTVEIGGLAASVTPVSELSTRVAMVFQDPDAQLVTGTLLDEVAFGPENLRMPVADVLARAEGALRRVGLWERRGENPDRLSGGGRQRLAIACALAMGSPLLVLDEPTANLDPQGIEEVYAALAELVAERDRAILLVEHNLDAAVGFVDRVVVLDAAGRLVADGSVDAVLRHRAEELHEMGVWLPISTLAALRLRAAGYGLDPLPLTPAELSAALEAAPGPEVRRIARSSQDSHEELRSSHDSAESVRAATDAAASAPLISVRDLTLRRGRTDVLHGVDLDVRAGEFVAIVGANGAGKTSLLQAIAGVVPPPRGSVRIGDLDVGRADSRRLSSRIGFVFQNPEHQFIAHTVFDEIAHGLRLQHLPDDEVRARTEALLERFGLAEKAQTHPFLLSGGQKRRLSVGTALVAGAPVLALDEPTFGQDRARADELLGLLQELNREGTTILVVTHDMQLVTEYAHRTVVLSDGRVVAEGPTADVFADGALIEGAGLRLPPLRRALRGLARHPELARVARLADLPPAPAPAPTLAPALAELAGSRELRTERAEPCERGAILRRLDASDAGAHAPEAGS</sequence>
<feature type="compositionally biased region" description="Basic and acidic residues" evidence="5">
    <location>
        <begin position="312"/>
        <end position="326"/>
    </location>
</feature>
<dbReference type="CDD" id="cd03225">
    <property type="entry name" value="ABC_cobalt_CbiO_domain1"/>
    <property type="match status" value="2"/>
</dbReference>
<keyword evidence="2" id="KW-0813">Transport</keyword>
<dbReference type="InterPro" id="IPR050095">
    <property type="entry name" value="ECF_ABC_transporter_ATP-bd"/>
</dbReference>
<feature type="region of interest" description="Disordered" evidence="5">
    <location>
        <begin position="303"/>
        <end position="331"/>
    </location>
</feature>
<dbReference type="GO" id="GO:0016887">
    <property type="term" value="F:ATP hydrolysis activity"/>
    <property type="evidence" value="ECO:0007669"/>
    <property type="project" value="InterPro"/>
</dbReference>
<dbReference type="InterPro" id="IPR003593">
    <property type="entry name" value="AAA+_ATPase"/>
</dbReference>
<evidence type="ECO:0000313" key="8">
    <source>
        <dbReference type="Proteomes" id="UP000543598"/>
    </source>
</evidence>
<dbReference type="PANTHER" id="PTHR43553:SF24">
    <property type="entry name" value="ENERGY-COUPLING FACTOR TRANSPORTER ATP-BINDING PROTEIN ECFA1"/>
    <property type="match status" value="1"/>
</dbReference>
<dbReference type="GO" id="GO:0005524">
    <property type="term" value="F:ATP binding"/>
    <property type="evidence" value="ECO:0007669"/>
    <property type="project" value="UniProtKB-KW"/>
</dbReference>
<dbReference type="SUPFAM" id="SSF52540">
    <property type="entry name" value="P-loop containing nucleoside triphosphate hydrolases"/>
    <property type="match status" value="2"/>
</dbReference>
<dbReference type="InterPro" id="IPR015856">
    <property type="entry name" value="ABC_transpr_CbiO/EcfA_su"/>
</dbReference>
<dbReference type="InterPro" id="IPR003439">
    <property type="entry name" value="ABC_transporter-like_ATP-bd"/>
</dbReference>